<evidence type="ECO:0000259" key="9">
    <source>
        <dbReference type="Pfam" id="PF12806"/>
    </source>
</evidence>
<evidence type="ECO:0000256" key="4">
    <source>
        <dbReference type="ARBA" id="ARBA00022827"/>
    </source>
</evidence>
<dbReference type="Gene3D" id="1.20.140.10">
    <property type="entry name" value="Butyryl-CoA Dehydrogenase, subunit A, domain 3"/>
    <property type="match status" value="1"/>
</dbReference>
<reference evidence="10" key="1">
    <citation type="journal article" date="2014" name="Int. J. Syst. Evol. Microbiol.">
        <title>Complete genome sequence of Corynebacterium casei LMG S-19264T (=DSM 44701T), isolated from a smear-ripened cheese.</title>
        <authorList>
            <consortium name="US DOE Joint Genome Institute (JGI-PGF)"/>
            <person name="Walter F."/>
            <person name="Albersmeier A."/>
            <person name="Kalinowski J."/>
            <person name="Ruckert C."/>
        </authorList>
    </citation>
    <scope>NUCLEOTIDE SEQUENCE</scope>
    <source>
        <strain evidence="10">KCTC 12113</strain>
    </source>
</reference>
<dbReference type="RefSeq" id="WP_026815069.1">
    <property type="nucleotide sequence ID" value="NZ_BMWP01000001.1"/>
</dbReference>
<protein>
    <submittedName>
        <fullName evidence="10">Acyl-CoA dehydrogenase</fullName>
    </submittedName>
</protein>
<evidence type="ECO:0000313" key="11">
    <source>
        <dbReference type="Proteomes" id="UP000634668"/>
    </source>
</evidence>
<proteinExistence type="inferred from homology"/>
<dbReference type="Pfam" id="PF02770">
    <property type="entry name" value="Acyl-CoA_dh_M"/>
    <property type="match status" value="1"/>
</dbReference>
<feature type="domain" description="Acyl-CoA dehydrogenase/oxidase C-terminal" evidence="6">
    <location>
        <begin position="342"/>
        <end position="452"/>
    </location>
</feature>
<dbReference type="InterPro" id="IPR052166">
    <property type="entry name" value="Diverse_Acyl-CoA_DH"/>
</dbReference>
<feature type="domain" description="Acetyl-CoA dehydrogenase-like C-terminal" evidence="9">
    <location>
        <begin position="470"/>
        <end position="592"/>
    </location>
</feature>
<evidence type="ECO:0000259" key="8">
    <source>
        <dbReference type="Pfam" id="PF02771"/>
    </source>
</evidence>
<evidence type="ECO:0000313" key="10">
    <source>
        <dbReference type="EMBL" id="GGW21832.1"/>
    </source>
</evidence>
<dbReference type="SUPFAM" id="SSF47203">
    <property type="entry name" value="Acyl-CoA dehydrogenase C-terminal domain-like"/>
    <property type="match status" value="1"/>
</dbReference>
<dbReference type="Proteomes" id="UP000634668">
    <property type="component" value="Unassembled WGS sequence"/>
</dbReference>
<dbReference type="Pfam" id="PF02771">
    <property type="entry name" value="Acyl-CoA_dh_N"/>
    <property type="match status" value="1"/>
</dbReference>
<comment type="cofactor">
    <cofactor evidence="1 5">
        <name>FAD</name>
        <dbReference type="ChEBI" id="CHEBI:57692"/>
    </cofactor>
</comment>
<evidence type="ECO:0000256" key="1">
    <source>
        <dbReference type="ARBA" id="ARBA00001974"/>
    </source>
</evidence>
<keyword evidence="5" id="KW-0560">Oxidoreductase</keyword>
<dbReference type="SUPFAM" id="SSF56645">
    <property type="entry name" value="Acyl-CoA dehydrogenase NM domain-like"/>
    <property type="match status" value="1"/>
</dbReference>
<keyword evidence="3 5" id="KW-0285">Flavoprotein</keyword>
<comment type="similarity">
    <text evidence="2 5">Belongs to the acyl-CoA dehydrogenase family.</text>
</comment>
<dbReference type="InterPro" id="IPR006091">
    <property type="entry name" value="Acyl-CoA_Oxase/DH_mid-dom"/>
</dbReference>
<keyword evidence="4 5" id="KW-0274">FAD</keyword>
<dbReference type="Gene3D" id="1.10.540.10">
    <property type="entry name" value="Acyl-CoA dehydrogenase/oxidase, N-terminal domain"/>
    <property type="match status" value="1"/>
</dbReference>
<dbReference type="Pfam" id="PF12806">
    <property type="entry name" value="Acyl-CoA_dh_C"/>
    <property type="match status" value="1"/>
</dbReference>
<feature type="domain" description="Acyl-CoA oxidase/dehydrogenase middle" evidence="7">
    <location>
        <begin position="162"/>
        <end position="267"/>
    </location>
</feature>
<organism evidence="10 11">
    <name type="scientific">Arenibacter certesii</name>
    <dbReference type="NCBI Taxonomy" id="228955"/>
    <lineage>
        <taxon>Bacteria</taxon>
        <taxon>Pseudomonadati</taxon>
        <taxon>Bacteroidota</taxon>
        <taxon>Flavobacteriia</taxon>
        <taxon>Flavobacteriales</taxon>
        <taxon>Flavobacteriaceae</taxon>
        <taxon>Arenibacter</taxon>
    </lineage>
</organism>
<dbReference type="Gene3D" id="2.40.110.10">
    <property type="entry name" value="Butyryl-CoA Dehydrogenase, subunit A, domain 2"/>
    <property type="match status" value="1"/>
</dbReference>
<reference evidence="10" key="2">
    <citation type="submission" date="2020-09" db="EMBL/GenBank/DDBJ databases">
        <authorList>
            <person name="Sun Q."/>
            <person name="Kim S."/>
        </authorList>
    </citation>
    <scope>NUCLEOTIDE SEQUENCE</scope>
    <source>
        <strain evidence="10">KCTC 12113</strain>
    </source>
</reference>
<dbReference type="AlphaFoldDB" id="A0A918IMJ9"/>
<dbReference type="InterPro" id="IPR025878">
    <property type="entry name" value="Acyl-CoA_dh-like_C_dom"/>
</dbReference>
<keyword evidence="11" id="KW-1185">Reference proteome</keyword>
<dbReference type="InterPro" id="IPR046373">
    <property type="entry name" value="Acyl-CoA_Oxase/DH_mid-dom_sf"/>
</dbReference>
<evidence type="ECO:0000256" key="3">
    <source>
        <dbReference type="ARBA" id="ARBA00022630"/>
    </source>
</evidence>
<comment type="caution">
    <text evidence="10">The sequence shown here is derived from an EMBL/GenBank/DDBJ whole genome shotgun (WGS) entry which is preliminary data.</text>
</comment>
<name>A0A918IMJ9_9FLAO</name>
<dbReference type="InterPro" id="IPR009100">
    <property type="entry name" value="AcylCoA_DH/oxidase_NM_dom_sf"/>
</dbReference>
<dbReference type="GO" id="GO:0050660">
    <property type="term" value="F:flavin adenine dinucleotide binding"/>
    <property type="evidence" value="ECO:0007669"/>
    <property type="project" value="InterPro"/>
</dbReference>
<evidence type="ECO:0000256" key="2">
    <source>
        <dbReference type="ARBA" id="ARBA00009347"/>
    </source>
</evidence>
<evidence type="ECO:0000256" key="5">
    <source>
        <dbReference type="RuleBase" id="RU362125"/>
    </source>
</evidence>
<dbReference type="GO" id="GO:0016627">
    <property type="term" value="F:oxidoreductase activity, acting on the CH-CH group of donors"/>
    <property type="evidence" value="ECO:0007669"/>
    <property type="project" value="InterPro"/>
</dbReference>
<dbReference type="Pfam" id="PF00441">
    <property type="entry name" value="Acyl-CoA_dh_1"/>
    <property type="match status" value="1"/>
</dbReference>
<dbReference type="InterPro" id="IPR013786">
    <property type="entry name" value="AcylCoA_DH/ox_N"/>
</dbReference>
<accession>A0A918IMJ9</accession>
<dbReference type="EMBL" id="BMWP01000001">
    <property type="protein sequence ID" value="GGW21832.1"/>
    <property type="molecule type" value="Genomic_DNA"/>
</dbReference>
<dbReference type="PANTHER" id="PTHR42803">
    <property type="entry name" value="ACYL-COA DEHYDROGENASE"/>
    <property type="match status" value="1"/>
</dbReference>
<sequence length="602" mass="67281">MIQQYIDLPTLKYLLYNVHGLSNVLKLDRYKEHDLESLGLFLDSVKEFSDRELFPYFREMDESPAAFKDGEVIVHEQVGVMMKKGGEMGLICGPLDYEIGGLQLPFIVHTAATYILDTANNHLPGYLTLTLGAAELIIHFGNTALKDTYIPNMLSGKWGGTMCLTEPDAGSSLSDITTKAIPDKDGYYKIKGQKIFISGGDYPYAENIVHLVLARIEGAPAGTKGISLFVVPKNRMEDGELVNNDVVTLSDFKKMGQRGFATTHLGFGDKNNCRGWLLGEAHHGLKYMFQMMNDARIGVGRGAAAITMAAYQASLEYARERTQGRKLRSSGKKNPNESPCLIIEHPDVRRMLLLQKTIAEGSLSLILLAAKYHDLQLAENDIALTKKYGLLLEMITPIVKTYPSEAGAIAVSNGLQVLGGYGFCTDYILQQYYRDIRIFSIYEGTTGIQSQDLLGRKVLMAHGKGLELLLNEILETITEALTMENLAPYAKILGDKISLTQEVTAHLMPIAKEGDYERYLADANLFMEFLSHLVLGWVWLDIAARAQQNMLEKNKTYSTNFYESKIHSMKFYFKYELVKTNALAESLMHKDVLTLNTGKDYF</sequence>
<gene>
    <name evidence="10" type="ORF">GCM10007383_00600</name>
</gene>
<evidence type="ECO:0000259" key="6">
    <source>
        <dbReference type="Pfam" id="PF00441"/>
    </source>
</evidence>
<dbReference type="InterPro" id="IPR036250">
    <property type="entry name" value="AcylCo_DH-like_C"/>
</dbReference>
<dbReference type="InterPro" id="IPR037069">
    <property type="entry name" value="AcylCoA_DH/ox_N_sf"/>
</dbReference>
<dbReference type="InterPro" id="IPR009075">
    <property type="entry name" value="AcylCo_DH/oxidase_C"/>
</dbReference>
<evidence type="ECO:0000259" key="7">
    <source>
        <dbReference type="Pfam" id="PF02770"/>
    </source>
</evidence>
<feature type="domain" description="Acyl-CoA dehydrogenase/oxidase N-terminal" evidence="8">
    <location>
        <begin position="40"/>
        <end position="157"/>
    </location>
</feature>
<dbReference type="PANTHER" id="PTHR42803:SF3">
    <property type="entry name" value="ACYL-COA DEHYDROGENASE-RELATED"/>
    <property type="match status" value="1"/>
</dbReference>